<evidence type="ECO:0000313" key="2">
    <source>
        <dbReference type="EMBL" id="KAA6395169.1"/>
    </source>
</evidence>
<reference evidence="2 3" key="1">
    <citation type="submission" date="2019-03" db="EMBL/GenBank/DDBJ databases">
        <title>Single cell metagenomics reveals metabolic interactions within the superorganism composed of flagellate Streblomastix strix and complex community of Bacteroidetes bacteria on its surface.</title>
        <authorList>
            <person name="Treitli S.C."/>
            <person name="Kolisko M."/>
            <person name="Husnik F."/>
            <person name="Keeling P."/>
            <person name="Hampl V."/>
        </authorList>
    </citation>
    <scope>NUCLEOTIDE SEQUENCE [LARGE SCALE GENOMIC DNA]</scope>
    <source>
        <strain evidence="2">ST1C</strain>
    </source>
</reference>
<feature type="region of interest" description="Disordered" evidence="1">
    <location>
        <begin position="197"/>
        <end position="233"/>
    </location>
</feature>
<comment type="caution">
    <text evidence="2">The sequence shown here is derived from an EMBL/GenBank/DDBJ whole genome shotgun (WGS) entry which is preliminary data.</text>
</comment>
<proteinExistence type="predicted"/>
<name>A0A5J4WLG6_9EUKA</name>
<protein>
    <submittedName>
        <fullName evidence="2">Uncharacterized protein</fullName>
    </submittedName>
</protein>
<evidence type="ECO:0000313" key="3">
    <source>
        <dbReference type="Proteomes" id="UP000324800"/>
    </source>
</evidence>
<accession>A0A5J4WLG6</accession>
<dbReference type="EMBL" id="SNRW01001753">
    <property type="protein sequence ID" value="KAA6395169.1"/>
    <property type="molecule type" value="Genomic_DNA"/>
</dbReference>
<dbReference type="Proteomes" id="UP000324800">
    <property type="component" value="Unassembled WGS sequence"/>
</dbReference>
<gene>
    <name evidence="2" type="ORF">EZS28_009304</name>
</gene>
<dbReference type="AlphaFoldDB" id="A0A5J4WLG6"/>
<evidence type="ECO:0000256" key="1">
    <source>
        <dbReference type="SAM" id="MobiDB-lite"/>
    </source>
</evidence>
<organism evidence="2 3">
    <name type="scientific">Streblomastix strix</name>
    <dbReference type="NCBI Taxonomy" id="222440"/>
    <lineage>
        <taxon>Eukaryota</taxon>
        <taxon>Metamonada</taxon>
        <taxon>Preaxostyla</taxon>
        <taxon>Oxymonadida</taxon>
        <taxon>Streblomastigidae</taxon>
        <taxon>Streblomastix</taxon>
    </lineage>
</organism>
<sequence length="233" mass="26794">MYVTYPSEILKKDHMTVNDCLLNVFQQEPLRSCNLINTWSDGAGVMRSGFITWLLLDSKSPLRRGADIRMNFFCEQHGKNFCDSYFGLISNFLKLKRLSDSINTYQKFLDVISSSFHVQNSNGTPCLNIFIDYSRTDGFAALTRYNLVDQSQFLHFESKGDKLFGKHDSIPNSTLYLLPNPTQSGYVQVAIRLAPKPKPKIKNQNDIFDPIQASKQKKRAKMEKDDEEEEQDQ</sequence>